<comment type="subcellular location">
    <subcellularLocation>
        <location evidence="1">Cell membrane</location>
        <topology evidence="1">Multi-pass membrane protein</topology>
    </subcellularLocation>
</comment>
<sequence length="557" mass="61648">MLNNNVTLIILLQLFERAALLLICLYFLTRLSHFRQIFQKDILFKKDLLIISIIFSGFAVFGTYTGINVEGSLVNVRIIAVMAGGILFGWPVGIVTGVVSGLHRYLIDIDGVTSIPCLITSITAGIVSGYIHQKVKRNRRWIAGIAAGMFCEALTMFLILVMAEPAQLGREIVSIIALPMILGQVSVGLIVLFVQGVEGEKENIAARQAKLALDIANKTLPYFRSINSESLRKICGIIKEDIQADAVAITDTKLILAYVGLGEDHYNIGHEIITDATKQTIRSGEIMISNNDMEGKVPNIQSLIIIPLTEKGIVTGALKIYYRKAHKITYSLQTLAVGLSQIISTLMEVSRIEQMKEMANKAEIKALQTSINPHFLFNALNAIASSIRIDPNYAREMIINLSGYLRHSLEWSDQLIDINKELGQVVNYVEIEKARFGNKLTVIYDVDEEVEVKIPSLIIQPLVENAIVHGILKGKGSGTVTLSVKDHGDQVLISVEDTGAGIDQDIITNVYNGKMPENRIGLSNVHQRVKLIYGEGLQIERLERGTRIQFKVKKEMS</sequence>
<evidence type="ECO:0000313" key="13">
    <source>
        <dbReference type="EMBL" id="ODP26986.1"/>
    </source>
</evidence>
<keyword evidence="6 13" id="KW-0418">Kinase</keyword>
<proteinExistence type="predicted"/>
<keyword evidence="14" id="KW-1185">Reference proteome</keyword>
<dbReference type="SUPFAM" id="SSF55874">
    <property type="entry name" value="ATPase domain of HSP90 chaperone/DNA topoisomerase II/histidine kinase"/>
    <property type="match status" value="1"/>
</dbReference>
<dbReference type="AlphaFoldDB" id="A0A1E3KZS8"/>
<dbReference type="Gene3D" id="1.10.1760.20">
    <property type="match status" value="1"/>
</dbReference>
<dbReference type="Proteomes" id="UP000094578">
    <property type="component" value="Unassembled WGS sequence"/>
</dbReference>
<dbReference type="GO" id="GO:0071555">
    <property type="term" value="P:cell wall organization"/>
    <property type="evidence" value="ECO:0007669"/>
    <property type="project" value="InterPro"/>
</dbReference>
<gene>
    <name evidence="13" type="ORF">PTI45_03715</name>
</gene>
<feature type="domain" description="Histidine kinase/HSP90-like ATPase" evidence="12">
    <location>
        <begin position="450"/>
        <end position="556"/>
    </location>
</feature>
<evidence type="ECO:0000256" key="11">
    <source>
        <dbReference type="SAM" id="Phobius"/>
    </source>
</evidence>
<evidence type="ECO:0000256" key="6">
    <source>
        <dbReference type="ARBA" id="ARBA00022777"/>
    </source>
</evidence>
<dbReference type="InterPro" id="IPR011620">
    <property type="entry name" value="Sig_transdc_His_kinase_LytS_TM"/>
</dbReference>
<evidence type="ECO:0000256" key="7">
    <source>
        <dbReference type="ARBA" id="ARBA00022840"/>
    </source>
</evidence>
<accession>A0A1E3KZS8</accession>
<name>A0A1E3KZS8_9BACL</name>
<reference evidence="13 14" key="1">
    <citation type="submission" date="2016-08" db="EMBL/GenBank/DDBJ databases">
        <title>Genome sequencing of Paenibacillus sp. TI45-13ar, isolated from Korean traditional nuruk.</title>
        <authorList>
            <person name="Kim S.-J."/>
        </authorList>
    </citation>
    <scope>NUCLEOTIDE SEQUENCE [LARGE SCALE GENOMIC DNA]</scope>
    <source>
        <strain evidence="13 14">TI45-13ar</strain>
    </source>
</reference>
<dbReference type="InterPro" id="IPR003594">
    <property type="entry name" value="HATPase_dom"/>
</dbReference>
<dbReference type="InterPro" id="IPR010559">
    <property type="entry name" value="Sig_transdc_His_kin_internal"/>
</dbReference>
<evidence type="ECO:0000313" key="14">
    <source>
        <dbReference type="Proteomes" id="UP000094578"/>
    </source>
</evidence>
<dbReference type="InterPro" id="IPR036890">
    <property type="entry name" value="HATPase_C_sf"/>
</dbReference>
<dbReference type="PATRIC" id="fig|1886670.3.peg.3739"/>
<dbReference type="STRING" id="1886670.PTI45_03715"/>
<keyword evidence="7" id="KW-0067">ATP-binding</keyword>
<dbReference type="PANTHER" id="PTHR34220:SF7">
    <property type="entry name" value="SENSOR HISTIDINE KINASE YPDA"/>
    <property type="match status" value="1"/>
</dbReference>
<keyword evidence="4 11" id="KW-0812">Transmembrane</keyword>
<evidence type="ECO:0000256" key="10">
    <source>
        <dbReference type="ARBA" id="ARBA00023136"/>
    </source>
</evidence>
<evidence type="ECO:0000259" key="12">
    <source>
        <dbReference type="SMART" id="SM00387"/>
    </source>
</evidence>
<feature type="transmembrane region" description="Helical" evidence="11">
    <location>
        <begin position="111"/>
        <end position="131"/>
    </location>
</feature>
<feature type="transmembrane region" description="Helical" evidence="11">
    <location>
        <begin position="175"/>
        <end position="194"/>
    </location>
</feature>
<dbReference type="Pfam" id="PF02518">
    <property type="entry name" value="HATPase_c"/>
    <property type="match status" value="1"/>
</dbReference>
<dbReference type="GO" id="GO:0005886">
    <property type="term" value="C:plasma membrane"/>
    <property type="evidence" value="ECO:0007669"/>
    <property type="project" value="UniProtKB-SubCell"/>
</dbReference>
<evidence type="ECO:0000256" key="5">
    <source>
        <dbReference type="ARBA" id="ARBA00022741"/>
    </source>
</evidence>
<protein>
    <submittedName>
        <fullName evidence="13">Histidine kinase</fullName>
        <ecNumber evidence="13">2.7.13.3</ecNumber>
    </submittedName>
</protein>
<feature type="transmembrane region" description="Helical" evidence="11">
    <location>
        <begin position="6"/>
        <end position="28"/>
    </location>
</feature>
<dbReference type="PANTHER" id="PTHR34220">
    <property type="entry name" value="SENSOR HISTIDINE KINASE YPDA"/>
    <property type="match status" value="1"/>
</dbReference>
<keyword evidence="8 11" id="KW-1133">Transmembrane helix</keyword>
<feature type="transmembrane region" description="Helical" evidence="11">
    <location>
        <begin position="143"/>
        <end position="163"/>
    </location>
</feature>
<keyword evidence="10 11" id="KW-0472">Membrane</keyword>
<evidence type="ECO:0000256" key="2">
    <source>
        <dbReference type="ARBA" id="ARBA00022475"/>
    </source>
</evidence>
<feature type="transmembrane region" description="Helical" evidence="11">
    <location>
        <begin position="79"/>
        <end position="99"/>
    </location>
</feature>
<comment type="caution">
    <text evidence="13">The sequence shown here is derived from an EMBL/GenBank/DDBJ whole genome shotgun (WGS) entry which is preliminary data.</text>
</comment>
<evidence type="ECO:0000256" key="9">
    <source>
        <dbReference type="ARBA" id="ARBA00023012"/>
    </source>
</evidence>
<keyword evidence="2" id="KW-1003">Cell membrane</keyword>
<organism evidence="13 14">
    <name type="scientific">Paenibacillus nuruki</name>
    <dbReference type="NCBI Taxonomy" id="1886670"/>
    <lineage>
        <taxon>Bacteria</taxon>
        <taxon>Bacillati</taxon>
        <taxon>Bacillota</taxon>
        <taxon>Bacilli</taxon>
        <taxon>Bacillales</taxon>
        <taxon>Paenibacillaceae</taxon>
        <taxon>Paenibacillus</taxon>
    </lineage>
</organism>
<dbReference type="InterPro" id="IPR050640">
    <property type="entry name" value="Bact_2-comp_sensor_kinase"/>
</dbReference>
<dbReference type="Pfam" id="PF07694">
    <property type="entry name" value="5TM-5TMR_LYT"/>
    <property type="match status" value="1"/>
</dbReference>
<evidence type="ECO:0000256" key="8">
    <source>
        <dbReference type="ARBA" id="ARBA00022989"/>
    </source>
</evidence>
<dbReference type="EMBL" id="MDER01000070">
    <property type="protein sequence ID" value="ODP26986.1"/>
    <property type="molecule type" value="Genomic_DNA"/>
</dbReference>
<dbReference type="Pfam" id="PF06580">
    <property type="entry name" value="His_kinase"/>
    <property type="match status" value="1"/>
</dbReference>
<dbReference type="SMART" id="SM00387">
    <property type="entry name" value="HATPase_c"/>
    <property type="match status" value="1"/>
</dbReference>
<dbReference type="GO" id="GO:0000155">
    <property type="term" value="F:phosphorelay sensor kinase activity"/>
    <property type="evidence" value="ECO:0007669"/>
    <property type="project" value="InterPro"/>
</dbReference>
<dbReference type="EC" id="2.7.13.3" evidence="13"/>
<keyword evidence="3 13" id="KW-0808">Transferase</keyword>
<evidence type="ECO:0000256" key="4">
    <source>
        <dbReference type="ARBA" id="ARBA00022692"/>
    </source>
</evidence>
<keyword evidence="9" id="KW-0902">Two-component regulatory system</keyword>
<dbReference type="GO" id="GO:0005524">
    <property type="term" value="F:ATP binding"/>
    <property type="evidence" value="ECO:0007669"/>
    <property type="project" value="UniProtKB-KW"/>
</dbReference>
<evidence type="ECO:0000256" key="1">
    <source>
        <dbReference type="ARBA" id="ARBA00004651"/>
    </source>
</evidence>
<feature type="transmembrane region" description="Helical" evidence="11">
    <location>
        <begin position="48"/>
        <end position="67"/>
    </location>
</feature>
<evidence type="ECO:0000256" key="3">
    <source>
        <dbReference type="ARBA" id="ARBA00022679"/>
    </source>
</evidence>
<keyword evidence="5" id="KW-0547">Nucleotide-binding</keyword>
<dbReference type="Gene3D" id="3.30.565.10">
    <property type="entry name" value="Histidine kinase-like ATPase, C-terminal domain"/>
    <property type="match status" value="1"/>
</dbReference>
<dbReference type="RefSeq" id="WP_175425217.1">
    <property type="nucleotide sequence ID" value="NZ_MDER01000070.1"/>
</dbReference>